<dbReference type="Proteomes" id="UP000887567">
    <property type="component" value="Unplaced"/>
</dbReference>
<dbReference type="Pfam" id="PF00001">
    <property type="entry name" value="7tm_1"/>
    <property type="match status" value="1"/>
</dbReference>
<dbReference type="AlphaFoldDB" id="A0A913XQN1"/>
<dbReference type="GO" id="GO:0004930">
    <property type="term" value="F:G protein-coupled receptor activity"/>
    <property type="evidence" value="ECO:0007669"/>
    <property type="project" value="InterPro"/>
</dbReference>
<dbReference type="PRINTS" id="PR00237">
    <property type="entry name" value="GPCRRHODOPSN"/>
</dbReference>
<evidence type="ECO:0000313" key="7">
    <source>
        <dbReference type="EnsemblMetazoa" id="XP_020908145.1"/>
    </source>
</evidence>
<feature type="transmembrane region" description="Helical" evidence="5">
    <location>
        <begin position="203"/>
        <end position="225"/>
    </location>
</feature>
<feature type="transmembrane region" description="Helical" evidence="5">
    <location>
        <begin position="26"/>
        <end position="56"/>
    </location>
</feature>
<comment type="subcellular location">
    <subcellularLocation>
        <location evidence="1">Membrane</location>
    </subcellularLocation>
</comment>
<evidence type="ECO:0000256" key="1">
    <source>
        <dbReference type="ARBA" id="ARBA00004370"/>
    </source>
</evidence>
<evidence type="ECO:0000256" key="4">
    <source>
        <dbReference type="ARBA" id="ARBA00023136"/>
    </source>
</evidence>
<keyword evidence="2 5" id="KW-0812">Transmembrane</keyword>
<feature type="transmembrane region" description="Helical" evidence="5">
    <location>
        <begin position="126"/>
        <end position="143"/>
    </location>
</feature>
<dbReference type="PANTHER" id="PTHR45698:SF1">
    <property type="entry name" value="TRACE AMINE-ASSOCIATED RECEPTOR 13C-LIKE"/>
    <property type="match status" value="1"/>
</dbReference>
<dbReference type="InterPro" id="IPR017452">
    <property type="entry name" value="GPCR_Rhodpsn_7TM"/>
</dbReference>
<dbReference type="EnsemblMetazoa" id="XM_021052486.1">
    <property type="protein sequence ID" value="XP_020908145.1"/>
    <property type="gene ID" value="LOC110246169"/>
</dbReference>
<dbReference type="SUPFAM" id="SSF81321">
    <property type="entry name" value="Family A G protein-coupled receptor-like"/>
    <property type="match status" value="1"/>
</dbReference>
<dbReference type="GO" id="GO:0016020">
    <property type="term" value="C:membrane"/>
    <property type="evidence" value="ECO:0007669"/>
    <property type="project" value="UniProtKB-SubCell"/>
</dbReference>
<proteinExistence type="predicted"/>
<reference evidence="7" key="1">
    <citation type="submission" date="2022-11" db="UniProtKB">
        <authorList>
            <consortium name="EnsemblMetazoa"/>
        </authorList>
    </citation>
    <scope>IDENTIFICATION</scope>
</reference>
<protein>
    <recommendedName>
        <fullName evidence="6">G-protein coupled receptors family 1 profile domain-containing protein</fullName>
    </recommendedName>
</protein>
<keyword evidence="4 5" id="KW-0472">Membrane</keyword>
<feature type="transmembrane region" description="Helical" evidence="5">
    <location>
        <begin position="68"/>
        <end position="89"/>
    </location>
</feature>
<dbReference type="InterPro" id="IPR000276">
    <property type="entry name" value="GPCR_Rhodpsn"/>
</dbReference>
<accession>A0A913XQN1</accession>
<feature type="domain" description="G-protein coupled receptors family 1 profile" evidence="6">
    <location>
        <begin position="47"/>
        <end position="249"/>
    </location>
</feature>
<evidence type="ECO:0000256" key="3">
    <source>
        <dbReference type="ARBA" id="ARBA00022989"/>
    </source>
</evidence>
<keyword evidence="3 5" id="KW-1133">Transmembrane helix</keyword>
<dbReference type="KEGG" id="epa:110246169"/>
<feature type="transmembrane region" description="Helical" evidence="5">
    <location>
        <begin position="164"/>
        <end position="183"/>
    </location>
</feature>
<dbReference type="PROSITE" id="PS50262">
    <property type="entry name" value="G_PROTEIN_RECEP_F1_2"/>
    <property type="match status" value="1"/>
</dbReference>
<evidence type="ECO:0000259" key="6">
    <source>
        <dbReference type="PROSITE" id="PS50262"/>
    </source>
</evidence>
<evidence type="ECO:0000256" key="2">
    <source>
        <dbReference type="ARBA" id="ARBA00022692"/>
    </source>
</evidence>
<dbReference type="CDD" id="cd00637">
    <property type="entry name" value="7tm_classA_rhodopsin-like"/>
    <property type="match status" value="1"/>
</dbReference>
<evidence type="ECO:0000313" key="8">
    <source>
        <dbReference type="Proteomes" id="UP000887567"/>
    </source>
</evidence>
<dbReference type="RefSeq" id="XP_020908145.1">
    <property type="nucleotide sequence ID" value="XM_021052486.1"/>
</dbReference>
<dbReference type="GeneID" id="110246169"/>
<keyword evidence="8" id="KW-1185">Reference proteome</keyword>
<name>A0A913XQN1_EXADI</name>
<dbReference type="Gene3D" id="1.20.1070.10">
    <property type="entry name" value="Rhodopsin 7-helix transmembrane proteins"/>
    <property type="match status" value="1"/>
</dbReference>
<evidence type="ECO:0000256" key="5">
    <source>
        <dbReference type="SAM" id="Phobius"/>
    </source>
</evidence>
<sequence>MCSDKDVSREKTYQGRDELTKLFKELAIGIMVIDALTLVVASLAIFGNSLVCHIILKSKFVKKTAFNYVLLNLAILDAITSILFVYKALLDGPLYIEGKGDGIMGVYNQSHVGAEIMCKIKLSLRIGPRATPAFLLLIAYERYKAIVTPLSRRTGGTFNRKVKVAILLCWFLGLLVVVIFILSTNVGKKGCFSIIAQWFNPTIFNITVVVLCFLLPTAVMSVLYYKVIKTIREDEQFQFQAAVQGARAR</sequence>
<dbReference type="PANTHER" id="PTHR45698">
    <property type="entry name" value="TRACE AMINE-ASSOCIATED RECEPTOR 19N-RELATED"/>
    <property type="match status" value="1"/>
</dbReference>
<organism evidence="7 8">
    <name type="scientific">Exaiptasia diaphana</name>
    <name type="common">Tropical sea anemone</name>
    <name type="synonym">Aiptasia pulchella</name>
    <dbReference type="NCBI Taxonomy" id="2652724"/>
    <lineage>
        <taxon>Eukaryota</taxon>
        <taxon>Metazoa</taxon>
        <taxon>Cnidaria</taxon>
        <taxon>Anthozoa</taxon>
        <taxon>Hexacorallia</taxon>
        <taxon>Actiniaria</taxon>
        <taxon>Aiptasiidae</taxon>
        <taxon>Exaiptasia</taxon>
    </lineage>
</organism>